<dbReference type="AlphaFoldDB" id="C6SKZ3"/>
<evidence type="ECO:0000313" key="1">
    <source>
        <dbReference type="EMBL" id="CBA08707.1"/>
    </source>
</evidence>
<name>C6SKZ3_NEIME</name>
<proteinExistence type="predicted"/>
<sequence>MNNGGTDAVATFLYFRIGQPDDVEMRQAVGKVGFHFDQRRIHTAQGAAVNQGKRHISDGLIRRLRFAA</sequence>
<reference evidence="1" key="1">
    <citation type="journal article" date="2008" name="Proc. Natl. Acad. Sci. U.S.A.">
        <title>Whole-genome comparison of disease and carriage strains provides insights into virulence evolution in Neisseria meningitidis.</title>
        <authorList>
            <person name="Schoen C."/>
            <person name="Blom J."/>
            <person name="Claus H."/>
            <person name="Schramm-Glueck A."/>
            <person name="Brandt P."/>
            <person name="Mueller T."/>
            <person name="Goesmann A."/>
            <person name="Joseph B."/>
            <person name="Konietzny S."/>
            <person name="Kurzai O."/>
            <person name="Schmitt C."/>
            <person name="Friedrich T."/>
            <person name="Linke B."/>
            <person name="Vogel U."/>
            <person name="Frosch M."/>
        </authorList>
    </citation>
    <scope>NUCLEOTIDE SEQUENCE</scope>
    <source>
        <strain evidence="1">Alpha275</strain>
    </source>
</reference>
<gene>
    <name evidence="1" type="ORF">NMW_1615</name>
</gene>
<accession>C6SKZ3</accession>
<protein>
    <submittedName>
        <fullName evidence="1">Uncharacterized protein</fullName>
    </submittedName>
</protein>
<dbReference type="EMBL" id="AM889138">
    <property type="protein sequence ID" value="CBA08707.1"/>
    <property type="molecule type" value="Genomic_DNA"/>
</dbReference>
<organism evidence="1">
    <name type="scientific">Neisseria meningitidis alpha275</name>
    <dbReference type="NCBI Taxonomy" id="295996"/>
    <lineage>
        <taxon>Bacteria</taxon>
        <taxon>Pseudomonadati</taxon>
        <taxon>Pseudomonadota</taxon>
        <taxon>Betaproteobacteria</taxon>
        <taxon>Neisseriales</taxon>
        <taxon>Neisseriaceae</taxon>
        <taxon>Neisseria</taxon>
    </lineage>
</organism>